<sequence>KPNVWSIPEDELAAALQVIVNVVYHGLKYQVTPAAIQHVSKWWSSFSSMALTMMIDFFSQFNDDADIPTMAAALHKNHGFLQEDPNEHSPDCLYHSKFLLELIALTRLSNISGLVGIQGWDTQKLASSQDQAGVVAISSAVLEHAVQFVMDGVVDIEQILLEMVETGDLEPKTKLPKVLNKVTGCETSAPYQFSASNWGGNTSEFHPQEGSGPCLCHICISPAPE</sequence>
<feature type="non-terminal residue" evidence="1">
    <location>
        <position position="1"/>
    </location>
</feature>
<dbReference type="AlphaFoldDB" id="A0A0D0DA43"/>
<evidence type="ECO:0000313" key="1">
    <source>
        <dbReference type="EMBL" id="KIK74055.1"/>
    </source>
</evidence>
<name>A0A0D0DA43_9AGAM</name>
<protein>
    <submittedName>
        <fullName evidence="1">Uncharacterized protein</fullName>
    </submittedName>
</protein>
<keyword evidence="2" id="KW-1185">Reference proteome</keyword>
<dbReference type="OrthoDB" id="2678783at2759"/>
<gene>
    <name evidence="1" type="ORF">PAXRUDRAFT_176839</name>
</gene>
<dbReference type="Proteomes" id="UP000054538">
    <property type="component" value="Unassembled WGS sequence"/>
</dbReference>
<dbReference type="InParanoid" id="A0A0D0DA43"/>
<reference evidence="1 2" key="1">
    <citation type="submission" date="2014-04" db="EMBL/GenBank/DDBJ databases">
        <authorList>
            <consortium name="DOE Joint Genome Institute"/>
            <person name="Kuo A."/>
            <person name="Kohler A."/>
            <person name="Jargeat P."/>
            <person name="Nagy L.G."/>
            <person name="Floudas D."/>
            <person name="Copeland A."/>
            <person name="Barry K.W."/>
            <person name="Cichocki N."/>
            <person name="Veneault-Fourrey C."/>
            <person name="LaButti K."/>
            <person name="Lindquist E.A."/>
            <person name="Lipzen A."/>
            <person name="Lundell T."/>
            <person name="Morin E."/>
            <person name="Murat C."/>
            <person name="Sun H."/>
            <person name="Tunlid A."/>
            <person name="Henrissat B."/>
            <person name="Grigoriev I.V."/>
            <person name="Hibbett D.S."/>
            <person name="Martin F."/>
            <person name="Nordberg H.P."/>
            <person name="Cantor M.N."/>
            <person name="Hua S.X."/>
        </authorList>
    </citation>
    <scope>NUCLEOTIDE SEQUENCE [LARGE SCALE GENOMIC DNA]</scope>
    <source>
        <strain evidence="1 2">Ve08.2h10</strain>
    </source>
</reference>
<organism evidence="1 2">
    <name type="scientific">Paxillus rubicundulus Ve08.2h10</name>
    <dbReference type="NCBI Taxonomy" id="930991"/>
    <lineage>
        <taxon>Eukaryota</taxon>
        <taxon>Fungi</taxon>
        <taxon>Dikarya</taxon>
        <taxon>Basidiomycota</taxon>
        <taxon>Agaricomycotina</taxon>
        <taxon>Agaricomycetes</taxon>
        <taxon>Agaricomycetidae</taxon>
        <taxon>Boletales</taxon>
        <taxon>Paxilineae</taxon>
        <taxon>Paxillaceae</taxon>
        <taxon>Paxillus</taxon>
    </lineage>
</organism>
<dbReference type="EMBL" id="KN829205">
    <property type="protein sequence ID" value="KIK74055.1"/>
    <property type="molecule type" value="Genomic_DNA"/>
</dbReference>
<reference evidence="2" key="2">
    <citation type="submission" date="2015-01" db="EMBL/GenBank/DDBJ databases">
        <title>Evolutionary Origins and Diversification of the Mycorrhizal Mutualists.</title>
        <authorList>
            <consortium name="DOE Joint Genome Institute"/>
            <consortium name="Mycorrhizal Genomics Consortium"/>
            <person name="Kohler A."/>
            <person name="Kuo A."/>
            <person name="Nagy L.G."/>
            <person name="Floudas D."/>
            <person name="Copeland A."/>
            <person name="Barry K.W."/>
            <person name="Cichocki N."/>
            <person name="Veneault-Fourrey C."/>
            <person name="LaButti K."/>
            <person name="Lindquist E.A."/>
            <person name="Lipzen A."/>
            <person name="Lundell T."/>
            <person name="Morin E."/>
            <person name="Murat C."/>
            <person name="Riley R."/>
            <person name="Ohm R."/>
            <person name="Sun H."/>
            <person name="Tunlid A."/>
            <person name="Henrissat B."/>
            <person name="Grigoriev I.V."/>
            <person name="Hibbett D.S."/>
            <person name="Martin F."/>
        </authorList>
    </citation>
    <scope>NUCLEOTIDE SEQUENCE [LARGE SCALE GENOMIC DNA]</scope>
    <source>
        <strain evidence="2">Ve08.2h10</strain>
    </source>
</reference>
<accession>A0A0D0DA43</accession>
<proteinExistence type="predicted"/>
<evidence type="ECO:0000313" key="2">
    <source>
        <dbReference type="Proteomes" id="UP000054538"/>
    </source>
</evidence>
<dbReference type="HOGENOM" id="CLU_032278_1_1_1"/>